<evidence type="ECO:0000256" key="4">
    <source>
        <dbReference type="ARBA" id="ARBA00022723"/>
    </source>
</evidence>
<dbReference type="InterPro" id="IPR058745">
    <property type="entry name" value="PWI_Topors"/>
</dbReference>
<dbReference type="InterPro" id="IPR017907">
    <property type="entry name" value="Znf_RING_CS"/>
</dbReference>
<keyword evidence="6" id="KW-0862">Zinc</keyword>
<dbReference type="Proteomes" id="UP000005239">
    <property type="component" value="Unassembled WGS sequence"/>
</dbReference>
<sequence length="659" mass="74544">MSDPGDTVASTSDHKVTMDVDESGSTTIEDPCPVCLSNRNEESGIDGCTHTFCYSCITEWLKVSECCPLCKAPVTEVRTSKIVDGQAVIKKMAELKAEAEAARIMAQANEVPMTSERDAVNQQIHIIRAEVHKLIADKARSKKTKAMNDLYRKATSALNQLTALKEEMERLPRRDIIGDIRFRDVVYRQDLIWRQISRPATAVRFNCAMACADPEGLMTRLKPFLLRELKIVLEPRKQPTDQVLTMILTNIQNYEINNPHFENVLLNTRLFQPSCIRLFAHLLYEFCASGLDLSAFDANSIYSLDPAKGPSGRFIPNLLPVSSRTSDPIYINDNEDDDDDDVIVDGQPNGHRSDSSSSDGITNLYNHRACRVRPSQLINSHRHSNSRNRQMPSFVSSFSLLGQLDSFARQHQFAPIAPSIRRVARAPEVISLEDDSAVRDEPRINSIHPSDMNSWMDPSWLNVTGDGGPSTSRAPIDPTEQRSSRSPRGFSNFGPESDREGREGREGSSRMRDGRKDEKRIDPSWKTENGKKSESRREKRKAEERHQKKQRMFMDLRIGSRKNELLYYYDKLNGKEMSLNEMQKVSSDLTLFTTRINKLAEELNKKLEEKRASNANSNGSQDQGDVIDVDEEDEDEDIIHMPDQSDPSSSTFNDTILIQ</sequence>
<dbReference type="InterPro" id="IPR001841">
    <property type="entry name" value="Znf_RING"/>
</dbReference>
<dbReference type="AlphaFoldDB" id="A0A454Y6C2"/>
<dbReference type="Pfam" id="PF00097">
    <property type="entry name" value="zf-C3HC4"/>
    <property type="match status" value="1"/>
</dbReference>
<dbReference type="EC" id="2.3.2.27" evidence="2"/>
<dbReference type="EnsemblMetazoa" id="PPA08208.1">
    <property type="protein sequence ID" value="PPA08208.1"/>
    <property type="gene ID" value="WBGene00097762"/>
</dbReference>
<reference evidence="11" key="1">
    <citation type="journal article" date="2008" name="Nat. Genet.">
        <title>The Pristionchus pacificus genome provides a unique perspective on nematode lifestyle and parasitism.</title>
        <authorList>
            <person name="Dieterich C."/>
            <person name="Clifton S.W."/>
            <person name="Schuster L.N."/>
            <person name="Chinwalla A."/>
            <person name="Delehaunty K."/>
            <person name="Dinkelacker I."/>
            <person name="Fulton L."/>
            <person name="Fulton R."/>
            <person name="Godfrey J."/>
            <person name="Minx P."/>
            <person name="Mitreva M."/>
            <person name="Roeseler W."/>
            <person name="Tian H."/>
            <person name="Witte H."/>
            <person name="Yang S.P."/>
            <person name="Wilson R.K."/>
            <person name="Sommer R.J."/>
        </authorList>
    </citation>
    <scope>NUCLEOTIDE SEQUENCE [LARGE SCALE GENOMIC DNA]</scope>
    <source>
        <strain evidence="11">PS312</strain>
    </source>
</reference>
<evidence type="ECO:0000256" key="8">
    <source>
        <dbReference type="ARBA" id="ARBA00023163"/>
    </source>
</evidence>
<keyword evidence="5" id="KW-0863">Zinc-finger</keyword>
<organism evidence="10 11">
    <name type="scientific">Pristionchus pacificus</name>
    <name type="common">Parasitic nematode worm</name>
    <dbReference type="NCBI Taxonomy" id="54126"/>
    <lineage>
        <taxon>Eukaryota</taxon>
        <taxon>Metazoa</taxon>
        <taxon>Ecdysozoa</taxon>
        <taxon>Nematoda</taxon>
        <taxon>Chromadorea</taxon>
        <taxon>Rhabditida</taxon>
        <taxon>Rhabditina</taxon>
        <taxon>Diplogasteromorpha</taxon>
        <taxon>Diplogasteroidea</taxon>
        <taxon>Neodiplogasteridae</taxon>
        <taxon>Pristionchus</taxon>
    </lineage>
</organism>
<dbReference type="CDD" id="cd23130">
    <property type="entry name" value="RING-HC_EHV1-like"/>
    <property type="match status" value="1"/>
</dbReference>
<gene>
    <name evidence="10" type="primary">WBGene00097762</name>
</gene>
<dbReference type="GO" id="GO:0005778">
    <property type="term" value="C:peroxisomal membrane"/>
    <property type="evidence" value="ECO:0000318"/>
    <property type="project" value="GO_Central"/>
</dbReference>
<dbReference type="OrthoDB" id="5878012at2759"/>
<keyword evidence="4" id="KW-0479">Metal-binding</keyword>
<dbReference type="PANTHER" id="PTHR46077:SF1">
    <property type="entry name" value="TOP1 BINDING ARGININE_SERINE RICH PROTEIN, E3 UBIQUITIN LIGASE"/>
    <property type="match status" value="1"/>
</dbReference>
<proteinExistence type="predicted"/>
<keyword evidence="3" id="KW-0808">Transferase</keyword>
<protein>
    <recommendedName>
        <fullName evidence="2">RING-type E3 ubiquitin transferase</fullName>
        <ecNumber evidence="2">2.3.2.27</ecNumber>
    </recommendedName>
</protein>
<reference evidence="10" key="2">
    <citation type="submission" date="2022-06" db="UniProtKB">
        <authorList>
            <consortium name="EnsemblMetazoa"/>
        </authorList>
    </citation>
    <scope>IDENTIFICATION</scope>
    <source>
        <strain evidence="10">PS312</strain>
    </source>
</reference>
<evidence type="ECO:0000256" key="7">
    <source>
        <dbReference type="ARBA" id="ARBA00023015"/>
    </source>
</evidence>
<feature type="compositionally biased region" description="Basic and acidic residues" evidence="9">
    <location>
        <begin position="496"/>
        <end position="546"/>
    </location>
</feature>
<dbReference type="GO" id="GO:0061630">
    <property type="term" value="F:ubiquitin protein ligase activity"/>
    <property type="evidence" value="ECO:0007669"/>
    <property type="project" value="UniProtKB-EC"/>
</dbReference>
<dbReference type="OMA" id="YRDNPAC"/>
<evidence type="ECO:0000313" key="10">
    <source>
        <dbReference type="EnsemblMetazoa" id="PPA08208.1"/>
    </source>
</evidence>
<evidence type="ECO:0000256" key="1">
    <source>
        <dbReference type="ARBA" id="ARBA00000900"/>
    </source>
</evidence>
<feature type="region of interest" description="Disordered" evidence="9">
    <location>
        <begin position="1"/>
        <end position="24"/>
    </location>
</feature>
<accession>A0A454Y6C2</accession>
<dbReference type="InterPro" id="IPR018957">
    <property type="entry name" value="Znf_C3HC4_RING-type"/>
</dbReference>
<dbReference type="SMART" id="SM00184">
    <property type="entry name" value="RING"/>
    <property type="match status" value="1"/>
</dbReference>
<evidence type="ECO:0000256" key="3">
    <source>
        <dbReference type="ARBA" id="ARBA00022679"/>
    </source>
</evidence>
<accession>A0A8R1U6I2</accession>
<feature type="compositionally biased region" description="Polar residues" evidence="9">
    <location>
        <begin position="645"/>
        <end position="659"/>
    </location>
</feature>
<dbReference type="Pfam" id="PF26084">
    <property type="entry name" value="PWI_Topors"/>
    <property type="match status" value="1"/>
</dbReference>
<comment type="catalytic activity">
    <reaction evidence="1">
        <text>S-ubiquitinyl-[E2 ubiquitin-conjugating enzyme]-L-cysteine + [acceptor protein]-L-lysine = [E2 ubiquitin-conjugating enzyme]-L-cysteine + N(6)-ubiquitinyl-[acceptor protein]-L-lysine.</text>
        <dbReference type="EC" id="2.3.2.27"/>
    </reaction>
</comment>
<keyword evidence="7" id="KW-0805">Transcription regulation</keyword>
<evidence type="ECO:0000256" key="5">
    <source>
        <dbReference type="ARBA" id="ARBA00022771"/>
    </source>
</evidence>
<dbReference type="PROSITE" id="PS50089">
    <property type="entry name" value="ZF_RING_2"/>
    <property type="match status" value="1"/>
</dbReference>
<feature type="region of interest" description="Disordered" evidence="9">
    <location>
        <begin position="610"/>
        <end position="659"/>
    </location>
</feature>
<dbReference type="GO" id="GO:0008270">
    <property type="term" value="F:zinc ion binding"/>
    <property type="evidence" value="ECO:0007669"/>
    <property type="project" value="UniProtKB-KW"/>
</dbReference>
<evidence type="ECO:0000256" key="6">
    <source>
        <dbReference type="ARBA" id="ARBA00022833"/>
    </source>
</evidence>
<feature type="compositionally biased region" description="Polar residues" evidence="9">
    <location>
        <begin position="613"/>
        <end position="623"/>
    </location>
</feature>
<feature type="region of interest" description="Disordered" evidence="9">
    <location>
        <begin position="326"/>
        <end position="360"/>
    </location>
</feature>
<evidence type="ECO:0000313" key="11">
    <source>
        <dbReference type="Proteomes" id="UP000005239"/>
    </source>
</evidence>
<evidence type="ECO:0000256" key="2">
    <source>
        <dbReference type="ARBA" id="ARBA00012483"/>
    </source>
</evidence>
<feature type="compositionally biased region" description="Acidic residues" evidence="9">
    <location>
        <begin position="333"/>
        <end position="343"/>
    </location>
</feature>
<dbReference type="InterPro" id="IPR013083">
    <property type="entry name" value="Znf_RING/FYVE/PHD"/>
</dbReference>
<feature type="region of interest" description="Disordered" evidence="9">
    <location>
        <begin position="441"/>
        <end position="551"/>
    </location>
</feature>
<name>A0A454Y6C2_PRIPA</name>
<feature type="compositionally biased region" description="Acidic residues" evidence="9">
    <location>
        <begin position="625"/>
        <end position="637"/>
    </location>
</feature>
<keyword evidence="8" id="KW-0804">Transcription</keyword>
<dbReference type="Gene3D" id="3.30.40.10">
    <property type="entry name" value="Zinc/RING finger domain, C3HC4 (zinc finger)"/>
    <property type="match status" value="1"/>
</dbReference>
<dbReference type="PANTHER" id="PTHR46077">
    <property type="entry name" value="E3 UBIQUITIN-PROTEIN LIGASE TOPORS"/>
    <property type="match status" value="1"/>
</dbReference>
<keyword evidence="11" id="KW-1185">Reference proteome</keyword>
<dbReference type="SUPFAM" id="SSF57850">
    <property type="entry name" value="RING/U-box"/>
    <property type="match status" value="1"/>
</dbReference>
<dbReference type="GO" id="GO:0016558">
    <property type="term" value="P:protein import into peroxisome matrix"/>
    <property type="evidence" value="ECO:0000318"/>
    <property type="project" value="GO_Central"/>
</dbReference>
<dbReference type="PROSITE" id="PS00518">
    <property type="entry name" value="ZF_RING_1"/>
    <property type="match status" value="1"/>
</dbReference>
<evidence type="ECO:0000256" key="9">
    <source>
        <dbReference type="SAM" id="MobiDB-lite"/>
    </source>
</evidence>